<feature type="region of interest" description="Disordered" evidence="10">
    <location>
        <begin position="800"/>
        <end position="880"/>
    </location>
</feature>
<feature type="region of interest" description="Disordered" evidence="10">
    <location>
        <begin position="1445"/>
        <end position="1544"/>
    </location>
</feature>
<dbReference type="Proteomes" id="UP000887013">
    <property type="component" value="Unassembled WGS sequence"/>
</dbReference>
<feature type="compositionally biased region" description="Basic and acidic residues" evidence="10">
    <location>
        <begin position="27"/>
        <end position="38"/>
    </location>
</feature>
<keyword evidence="5" id="KW-0963">Cytoplasm</keyword>
<feature type="compositionally biased region" description="Polar residues" evidence="10">
    <location>
        <begin position="120"/>
        <end position="137"/>
    </location>
</feature>
<keyword evidence="8" id="KW-0143">Chaperone</keyword>
<evidence type="ECO:0000256" key="5">
    <source>
        <dbReference type="ARBA" id="ARBA00022490"/>
    </source>
</evidence>
<sequence>MGDSVEVITLTSSDEDSSLEVKNSLNKKTEVNVEKTETNGKQTARKSMQSNMGAKISTSLKLKSEASSSQSPVSNLNKVNASASTLGLTSAEKKIKLFSSVKKSIKKPDNVIVLKSNAITPGSNTRSKTDIQVTPTNSSGLSSNKSASTLNKKVAFHSVNGLTNSSSLISNKEPSNGRNSLVKEKFTSSRLVNNLPSGIQITSTKSDTSLQQAAKVTPDSNKCATVEEKIVLQPVHSSTSFSNQTSKKQHSKEGNSLAKEKPIISQLVNRLPSGIQITSTKSNTSSNSFQQAVKVMPDSNKSVTTVKEKIVLQPVYSSTSSSSELSQKKHSNGNNSVWECEQMTGNVNKKARKSFRTSNENSNGNNCVTAGIVNKKARKSFQTSNVNIPASLLSSFGKSGISIVNINTSNSTNSHESVSEDVKKSVSMNKDLSFKLLNKTIPSVSITEVKPNRLSVSEPMNNKIESMHGSKFIQNSVDESNVKISTQKLPNSNKDQVAETIFFSSSDEKVVISKRDIPDNKHEISMKKLPTNQTQNRDNYYDCSKTLSTNNSIHSDGNTDLSKRLASVHVNQNNVISNESALKLNSNRKVLDLNTCMIKKNVVPKSLETTSINMSQKPGISIFPVDSAGSKSISILKKSNLPDRDKKCIMKMPVKRKGNITSISAQTSKKACSQKSGIEETSERTDVLPQPSKIEQSSSIVTKYVSKSNENSNSEKCQVIPLPYVTKITEEEAQEKMDAIKKSLKTDALPQPSKIEQLSSDVTKYVSKPNENCNSKKCPVIPLPYVTKITEEGAQEREEIKKSLGRKEMEKSLERKEAERSPESTEMEKTPCKEVSDESKTEKEATSGIGDENKKLAVATEKPHKQVTSPKLSLKRKTEAVSSSDKKLKVDLNVNSAKEYSLQNPQNNHFSVSITTDNKVFVEDQVPWHCNDDNSVKFTKFLQFCRPHMECPISEADQIIQILMKLFERAEPIYVKSTGFIHLLEKIIKSKPSSSNIFVHLKTVKNELRANKKKDNFSSSSSEKSEITRKIPNAVFFSRNKIEKISAPEEKNNDISSLSYKLNDGKENASGTYISEKDEKVSTTSETQNEEKRSDYPSNSLTPEPSRFSDAEDVESSPSLLSSIPNECNDNKNVFLNNFYLGPSTSKQADLVELALVESRSEEKKKETEGKKNRKITLMEPNDTSNHRTFITELENKCNHETFTQMEDENSFETPLTETESKRKQISSDSTEAVKTEKNISTLGQIQIDRRIKKLENFLGKLSRKIEKLSQKELSLDDLDDDDSVYLLEDRLKRKFNDIWAKLCTYKKCSKLIGRKMEKRFTYAGSRYQSINKAVERLVNKRKPAEKFPNYVEILEIVRKKNEEEDLGICDGEDEELAKQIFKDVGRELQDRRKRDIYEDIHNYLPENFDVYDNDPADKDESLKFKLSNNYAECEKKLNEIMEKYTKKQKDEEDKNPQKVLEVEDSTESEHSDIPETEPATPSTDERIIDSEPEIEVSKSIECEQKEKEDNDKDIIDIGSSSDASTEPGSEAYESRKSYNNPSLLNEAPVFISDDIEIIDDSDDSPGLPEL</sequence>
<evidence type="ECO:0000313" key="12">
    <source>
        <dbReference type="EMBL" id="GFS72071.1"/>
    </source>
</evidence>
<feature type="compositionally biased region" description="Polar residues" evidence="10">
    <location>
        <begin position="235"/>
        <end position="246"/>
    </location>
</feature>
<comment type="subcellular location">
    <subcellularLocation>
        <location evidence="2">Chromosome</location>
    </subcellularLocation>
    <subcellularLocation>
        <location evidence="3">Cytoplasm</location>
    </subcellularLocation>
    <subcellularLocation>
        <location evidence="1">Nucleus</location>
    </subcellularLocation>
</comment>
<dbReference type="PANTHER" id="PTHR12766:SF7">
    <property type="entry name" value="DEATH DOMAIN-ASSOCIATED PROTEIN 6"/>
    <property type="match status" value="1"/>
</dbReference>
<feature type="domain" description="Daxx histone-binding" evidence="11">
    <location>
        <begin position="1361"/>
        <end position="1447"/>
    </location>
</feature>
<dbReference type="GO" id="GO:0005694">
    <property type="term" value="C:chromosome"/>
    <property type="evidence" value="ECO:0007669"/>
    <property type="project" value="UniProtKB-SubCell"/>
</dbReference>
<reference evidence="12" key="1">
    <citation type="submission" date="2020-08" db="EMBL/GenBank/DDBJ databases">
        <title>Multicomponent nature underlies the extraordinary mechanical properties of spider dragline silk.</title>
        <authorList>
            <person name="Kono N."/>
            <person name="Nakamura H."/>
            <person name="Mori M."/>
            <person name="Yoshida Y."/>
            <person name="Ohtoshi R."/>
            <person name="Malay A.D."/>
            <person name="Moran D.A.P."/>
            <person name="Tomita M."/>
            <person name="Numata K."/>
            <person name="Arakawa K."/>
        </authorList>
    </citation>
    <scope>NUCLEOTIDE SEQUENCE</scope>
</reference>
<dbReference type="GO" id="GO:0003713">
    <property type="term" value="F:transcription coactivator activity"/>
    <property type="evidence" value="ECO:0007669"/>
    <property type="project" value="TreeGrafter"/>
</dbReference>
<dbReference type="InterPro" id="IPR046426">
    <property type="entry name" value="DAXX_histone-bd_sf"/>
</dbReference>
<keyword evidence="13" id="KW-1185">Reference proteome</keyword>
<dbReference type="InterPro" id="IPR046378">
    <property type="entry name" value="DAXX_histone-bd"/>
</dbReference>
<feature type="region of interest" description="Disordered" evidence="10">
    <location>
        <begin position="1205"/>
        <end position="1233"/>
    </location>
</feature>
<feature type="region of interest" description="Disordered" evidence="10">
    <location>
        <begin position="319"/>
        <end position="338"/>
    </location>
</feature>
<evidence type="ECO:0000256" key="1">
    <source>
        <dbReference type="ARBA" id="ARBA00004123"/>
    </source>
</evidence>
<feature type="region of interest" description="Disordered" evidence="10">
    <location>
        <begin position="235"/>
        <end position="261"/>
    </location>
</feature>
<feature type="compositionally biased region" description="Basic and acidic residues" evidence="10">
    <location>
        <begin position="1445"/>
        <end position="1457"/>
    </location>
</feature>
<comment type="caution">
    <text evidence="12">The sequence shown here is derived from an EMBL/GenBank/DDBJ whole genome shotgun (WGS) entry which is preliminary data.</text>
</comment>
<accession>A0A8X6T3X4</accession>
<dbReference type="InterPro" id="IPR038298">
    <property type="entry name" value="Daxx_N_sf"/>
</dbReference>
<gene>
    <name evidence="12" type="primary">DAXX</name>
    <name evidence="12" type="ORF">NPIL_674151</name>
</gene>
<evidence type="ECO:0000256" key="4">
    <source>
        <dbReference type="ARBA" id="ARBA00022454"/>
    </source>
</evidence>
<dbReference type="GO" id="GO:0006915">
    <property type="term" value="P:apoptotic process"/>
    <property type="evidence" value="ECO:0007669"/>
    <property type="project" value="UniProtKB-KW"/>
</dbReference>
<feature type="compositionally biased region" description="Basic and acidic residues" evidence="10">
    <location>
        <begin position="677"/>
        <end position="686"/>
    </location>
</feature>
<feature type="compositionally biased region" description="Basic and acidic residues" evidence="10">
    <location>
        <begin position="1484"/>
        <end position="1516"/>
    </location>
</feature>
<evidence type="ECO:0000256" key="3">
    <source>
        <dbReference type="ARBA" id="ARBA00004496"/>
    </source>
</evidence>
<keyword evidence="9" id="KW-0539">Nucleus</keyword>
<dbReference type="GO" id="GO:0050681">
    <property type="term" value="F:nuclear androgen receptor binding"/>
    <property type="evidence" value="ECO:0007669"/>
    <property type="project" value="TreeGrafter"/>
</dbReference>
<keyword evidence="4" id="KW-0158">Chromosome</keyword>
<feature type="region of interest" description="Disordered" evidence="10">
    <location>
        <begin position="1"/>
        <end position="75"/>
    </location>
</feature>
<dbReference type="OrthoDB" id="6437935at2759"/>
<feature type="region of interest" description="Disordered" evidence="10">
    <location>
        <begin position="1068"/>
        <end position="1127"/>
    </location>
</feature>
<proteinExistence type="predicted"/>
<evidence type="ECO:0000256" key="9">
    <source>
        <dbReference type="ARBA" id="ARBA00023242"/>
    </source>
</evidence>
<dbReference type="PANTHER" id="PTHR12766">
    <property type="entry name" value="DEATH DOMAIN-ASSOCIATED PROTEIN 6 DAXX"/>
    <property type="match status" value="1"/>
</dbReference>
<organism evidence="12 13">
    <name type="scientific">Nephila pilipes</name>
    <name type="common">Giant wood spider</name>
    <name type="synonym">Nephila maculata</name>
    <dbReference type="NCBI Taxonomy" id="299642"/>
    <lineage>
        <taxon>Eukaryota</taxon>
        <taxon>Metazoa</taxon>
        <taxon>Ecdysozoa</taxon>
        <taxon>Arthropoda</taxon>
        <taxon>Chelicerata</taxon>
        <taxon>Arachnida</taxon>
        <taxon>Araneae</taxon>
        <taxon>Araneomorphae</taxon>
        <taxon>Entelegynae</taxon>
        <taxon>Araneoidea</taxon>
        <taxon>Nephilidae</taxon>
        <taxon>Nephila</taxon>
    </lineage>
</organism>
<name>A0A8X6T3X4_NEPPI</name>
<evidence type="ECO:0000259" key="11">
    <source>
        <dbReference type="Pfam" id="PF20920"/>
    </source>
</evidence>
<dbReference type="EMBL" id="BMAW01049705">
    <property type="protein sequence ID" value="GFS72071.1"/>
    <property type="molecule type" value="Genomic_DNA"/>
</dbReference>
<protein>
    <submittedName>
        <fullName evidence="12">Death domain-associated protein 6</fullName>
    </submittedName>
</protein>
<feature type="region of interest" description="Disordered" evidence="10">
    <location>
        <begin position="120"/>
        <end position="146"/>
    </location>
</feature>
<dbReference type="GO" id="GO:0042393">
    <property type="term" value="F:histone binding"/>
    <property type="evidence" value="ECO:0007669"/>
    <property type="project" value="InterPro"/>
</dbReference>
<keyword evidence="7" id="KW-0175">Coiled coil</keyword>
<evidence type="ECO:0000256" key="7">
    <source>
        <dbReference type="ARBA" id="ARBA00023054"/>
    </source>
</evidence>
<feature type="compositionally biased region" description="Polar residues" evidence="10">
    <location>
        <begin position="39"/>
        <end position="75"/>
    </location>
</feature>
<dbReference type="Gene3D" id="1.10.8.810">
    <property type="entry name" value="Daxx helical bundle domain"/>
    <property type="match status" value="1"/>
</dbReference>
<evidence type="ECO:0000256" key="6">
    <source>
        <dbReference type="ARBA" id="ARBA00022703"/>
    </source>
</evidence>
<dbReference type="GO" id="GO:0005737">
    <property type="term" value="C:cytoplasm"/>
    <property type="evidence" value="ECO:0007669"/>
    <property type="project" value="UniProtKB-SubCell"/>
</dbReference>
<evidence type="ECO:0000256" key="2">
    <source>
        <dbReference type="ARBA" id="ARBA00004286"/>
    </source>
</evidence>
<dbReference type="GO" id="GO:0016605">
    <property type="term" value="C:PML body"/>
    <property type="evidence" value="ECO:0007669"/>
    <property type="project" value="TreeGrafter"/>
</dbReference>
<keyword evidence="6" id="KW-0053">Apoptosis</keyword>
<feature type="region of interest" description="Disordered" evidence="10">
    <location>
        <begin position="671"/>
        <end position="693"/>
    </location>
</feature>
<dbReference type="Gene3D" id="1.20.58.2170">
    <property type="match status" value="1"/>
</dbReference>
<dbReference type="Pfam" id="PF20920">
    <property type="entry name" value="DAXX_hist_bd"/>
    <property type="match status" value="1"/>
</dbReference>
<evidence type="ECO:0000313" key="13">
    <source>
        <dbReference type="Proteomes" id="UP000887013"/>
    </source>
</evidence>
<feature type="compositionally biased region" description="Polar residues" evidence="10">
    <location>
        <begin position="1116"/>
        <end position="1127"/>
    </location>
</feature>
<feature type="compositionally biased region" description="Basic and acidic residues" evidence="10">
    <location>
        <begin position="800"/>
        <end position="855"/>
    </location>
</feature>
<evidence type="ECO:0000256" key="8">
    <source>
        <dbReference type="ARBA" id="ARBA00023186"/>
    </source>
</evidence>
<dbReference type="GO" id="GO:0003714">
    <property type="term" value="F:transcription corepressor activity"/>
    <property type="evidence" value="ECO:0007669"/>
    <property type="project" value="TreeGrafter"/>
</dbReference>
<evidence type="ECO:0000256" key="10">
    <source>
        <dbReference type="SAM" id="MobiDB-lite"/>
    </source>
</evidence>